<protein>
    <recommendedName>
        <fullName evidence="4">Fork-head domain-containing protein</fullName>
    </recommendedName>
</protein>
<comment type="caution">
    <text evidence="5">The sequence shown here is derived from an EMBL/GenBank/DDBJ whole genome shotgun (WGS) entry which is preliminary data.</text>
</comment>
<dbReference type="EMBL" id="JAUCMV010000001">
    <property type="protein sequence ID" value="KAK0422095.1"/>
    <property type="molecule type" value="Genomic_DNA"/>
</dbReference>
<keyword evidence="2" id="KW-0539">Nucleus</keyword>
<keyword evidence="6" id="KW-1185">Reference proteome</keyword>
<evidence type="ECO:0000313" key="5">
    <source>
        <dbReference type="EMBL" id="KAK0422095.1"/>
    </source>
</evidence>
<dbReference type="AlphaFoldDB" id="A0AA39ICY0"/>
<sequence length="389" mass="44470">MVSKKHKQNEYGLSYNAMIVLAIQNSPAALNHKFCNRGASIQDIYKFLKAHVRPIAAMDKKEWNKTERVIRHSLSQTTYFNRFSISEDGIKIVPSRAAGAEKGSIWTLYPACGETEEKCHKRIFKVFKEENVLKFREHLFNPDIIDALKNGTYGWHGPHGESLGTSDAVKKLQEKGYTPQDPAFVMAPSSMTQQPAPRRAPKRRAESDSDEDSEVDADEDTPRREYNLRPRKKIEKKERPGVQYVEFVDDEDLERIQREAVEAQYASYGQSSVSPSAPFPPQEYYSAIPPQSSAQEYQDFDALGYQHFGFEFPSSGLYLPGAEYPQYTQHMAEDYSPKFPNFKTQESEISLDPNGIFPTEDEEGLEPNWNFPDSFSQYEEQVPSYGQLL</sequence>
<dbReference type="SUPFAM" id="SSF46785">
    <property type="entry name" value="Winged helix' DNA-binding domain"/>
    <property type="match status" value="1"/>
</dbReference>
<dbReference type="InterPro" id="IPR036388">
    <property type="entry name" value="WH-like_DNA-bd_sf"/>
</dbReference>
<feature type="compositionally biased region" description="Acidic residues" evidence="3">
    <location>
        <begin position="208"/>
        <end position="219"/>
    </location>
</feature>
<comment type="subcellular location">
    <subcellularLocation>
        <location evidence="2">Nucleus</location>
    </subcellularLocation>
</comment>
<organism evidence="5 6">
    <name type="scientific">Steinernema hermaphroditum</name>
    <dbReference type="NCBI Taxonomy" id="289476"/>
    <lineage>
        <taxon>Eukaryota</taxon>
        <taxon>Metazoa</taxon>
        <taxon>Ecdysozoa</taxon>
        <taxon>Nematoda</taxon>
        <taxon>Chromadorea</taxon>
        <taxon>Rhabditida</taxon>
        <taxon>Tylenchina</taxon>
        <taxon>Panagrolaimomorpha</taxon>
        <taxon>Strongyloidoidea</taxon>
        <taxon>Steinernematidae</taxon>
        <taxon>Steinernema</taxon>
    </lineage>
</organism>
<dbReference type="InterPro" id="IPR001766">
    <property type="entry name" value="Fork_head_dom"/>
</dbReference>
<gene>
    <name evidence="5" type="ORF">QR680_007360</name>
</gene>
<evidence type="ECO:0000259" key="4">
    <source>
        <dbReference type="PROSITE" id="PS50039"/>
    </source>
</evidence>
<evidence type="ECO:0000256" key="3">
    <source>
        <dbReference type="SAM" id="MobiDB-lite"/>
    </source>
</evidence>
<dbReference type="Gene3D" id="1.10.10.10">
    <property type="entry name" value="Winged helix-like DNA-binding domain superfamily/Winged helix DNA-binding domain"/>
    <property type="match status" value="1"/>
</dbReference>
<accession>A0AA39ICY0</accession>
<dbReference type="Pfam" id="PF00250">
    <property type="entry name" value="Forkhead"/>
    <property type="match status" value="1"/>
</dbReference>
<dbReference type="PROSITE" id="PS50039">
    <property type="entry name" value="FORK_HEAD_3"/>
    <property type="match status" value="1"/>
</dbReference>
<dbReference type="InterPro" id="IPR036390">
    <property type="entry name" value="WH_DNA-bd_sf"/>
</dbReference>
<feature type="domain" description="Fork-head" evidence="4">
    <location>
        <begin position="10"/>
        <end position="137"/>
    </location>
</feature>
<dbReference type="Proteomes" id="UP001175271">
    <property type="component" value="Unassembled WGS sequence"/>
</dbReference>
<feature type="region of interest" description="Disordered" evidence="3">
    <location>
        <begin position="352"/>
        <end position="373"/>
    </location>
</feature>
<dbReference type="GO" id="GO:0003700">
    <property type="term" value="F:DNA-binding transcription factor activity"/>
    <property type="evidence" value="ECO:0007669"/>
    <property type="project" value="InterPro"/>
</dbReference>
<dbReference type="SMART" id="SM00339">
    <property type="entry name" value="FH"/>
    <property type="match status" value="1"/>
</dbReference>
<name>A0AA39ICY0_9BILA</name>
<evidence type="ECO:0000256" key="1">
    <source>
        <dbReference type="ARBA" id="ARBA00023125"/>
    </source>
</evidence>
<evidence type="ECO:0000313" key="6">
    <source>
        <dbReference type="Proteomes" id="UP001175271"/>
    </source>
</evidence>
<dbReference type="GO" id="GO:0005634">
    <property type="term" value="C:nucleus"/>
    <property type="evidence" value="ECO:0007669"/>
    <property type="project" value="UniProtKB-SubCell"/>
</dbReference>
<feature type="region of interest" description="Disordered" evidence="3">
    <location>
        <begin position="180"/>
        <end position="232"/>
    </location>
</feature>
<reference evidence="5" key="1">
    <citation type="submission" date="2023-06" db="EMBL/GenBank/DDBJ databases">
        <title>Genomic analysis of the entomopathogenic nematode Steinernema hermaphroditum.</title>
        <authorList>
            <person name="Schwarz E.M."/>
            <person name="Heppert J.K."/>
            <person name="Baniya A."/>
            <person name="Schwartz H.T."/>
            <person name="Tan C.-H."/>
            <person name="Antoshechkin I."/>
            <person name="Sternberg P.W."/>
            <person name="Goodrich-Blair H."/>
            <person name="Dillman A.R."/>
        </authorList>
    </citation>
    <scope>NUCLEOTIDE SEQUENCE</scope>
    <source>
        <strain evidence="5">PS9179</strain>
        <tissue evidence="5">Whole animal</tissue>
    </source>
</reference>
<proteinExistence type="predicted"/>
<feature type="DNA-binding region" description="Fork-head" evidence="2">
    <location>
        <begin position="10"/>
        <end position="137"/>
    </location>
</feature>
<keyword evidence="1 2" id="KW-0238">DNA-binding</keyword>
<dbReference type="GO" id="GO:0043565">
    <property type="term" value="F:sequence-specific DNA binding"/>
    <property type="evidence" value="ECO:0007669"/>
    <property type="project" value="InterPro"/>
</dbReference>
<evidence type="ECO:0000256" key="2">
    <source>
        <dbReference type="PROSITE-ProRule" id="PRU00089"/>
    </source>
</evidence>